<dbReference type="Pfam" id="PF13812">
    <property type="entry name" value="PPR_3"/>
    <property type="match status" value="2"/>
</dbReference>
<feature type="region of interest" description="Disordered" evidence="2">
    <location>
        <begin position="1150"/>
        <end position="1171"/>
    </location>
</feature>
<feature type="compositionally biased region" description="Polar residues" evidence="2">
    <location>
        <begin position="100"/>
        <end position="115"/>
    </location>
</feature>
<dbReference type="InParanoid" id="A0A1Z5JVS5"/>
<feature type="compositionally biased region" description="Polar residues" evidence="2">
    <location>
        <begin position="330"/>
        <end position="339"/>
    </location>
</feature>
<dbReference type="PANTHER" id="PTHR47942:SF63">
    <property type="entry name" value="PENTATRICOPEPTIDE REPEAT-CONTAINING PROTEIN"/>
    <property type="match status" value="1"/>
</dbReference>
<dbReference type="OrthoDB" id="39895at2759"/>
<dbReference type="InterPro" id="IPR011990">
    <property type="entry name" value="TPR-like_helical_dom_sf"/>
</dbReference>
<gene>
    <name evidence="3" type="ORF">FisN_18Hh140</name>
</gene>
<evidence type="ECO:0000313" key="3">
    <source>
        <dbReference type="EMBL" id="GAX17932.1"/>
    </source>
</evidence>
<feature type="compositionally biased region" description="Basic and acidic residues" evidence="2">
    <location>
        <begin position="249"/>
        <end position="263"/>
    </location>
</feature>
<feature type="region of interest" description="Disordered" evidence="2">
    <location>
        <begin position="61"/>
        <end position="115"/>
    </location>
</feature>
<sequence>MQVPDDDRMERQLRHLNLDAAEFTFSGSLEKNSHLTPSWSQATTSNLEGWDFNSSTAFRDKQQAEERYQYSPPTQHQQWSDTGSHNSGGSGIWGDDHSRGSQTSGTIPSYNPTLTDYLSRSDAPLKPIGNQDHSLISDDFRAIGAPPYGNFLKETQQEDNSSSYFDSNAFSSADYFGSMSSQSIGSIPGLVPSSSSITSAGSGWKSQTSSLLPKKQSSLAAAIAAASSSNAMGPPPGFHSENYDEDEPSERSIGSRDRYDSNNRRRGKNTKGPRANVGNSRRQNPMRKSEGESPSFLPATSLSDPGSMMSSQAIQQLLRPENKPSKVSGRPSTISEDYSESNYSLTGHYFDHNIQKQSILPQPVLEDVSSFFGGRNQYYGIEQAEDGEDDVEFIFGARSEDDEDTDSFDDGYLDQQGDDSSPRAKKREWLLRMNKKLAETPVGELDPAVIPLTACMNSWAKTKSANGASMAEMWLKRAEEEKAAGNTAVVPTTKMYTMAVDAWARSGQGAVAAQNAEALLQRMYNEYQSSGKPEALRPTNAIFNAVINAWARSQEPTAPHRAEQILNWMQQLGELDVQPDKYTFNTVIHAYAKVGGADAAIKAQDLLARMHKMYEEGNLLAKPDTISYNVVINSLAKSGGKGACNEAEKLLSKMHYLYERGDRDVKPNVVTYGAVIDSFAKSGEPDAATRADSLLATMIQLHQSDPVRHADLLPNTYVFNTVINSWAKNKDRDAASKAEEMLVAMSRLHASGMPSLKPDNFTYTAVIDAWSKSGCRGAAARADQLLDKMEAKYLAGDKSLKPNSYTYNAVICALAKSGEPGAAARAERVLQNMVNRHKVGGDDDVKPTTINFNTVLDAYAKSGGGRSAAERAEEILEWMDSLHKNGNPDVKVDTISFNAVLDAWARSGDQMAPRRAEQILDHMDDLYRSGNKGVKPDRYTYNTLINVWAKSGERGSAARAEHVLAVMEKRCRDGDQDFKPNTRTYTSVIDSWAKSGEKGAARRAEQILNNMISRYEAAGDPDVKPNVHTTNAVCNACAFSKHPDDREEALQIAFRVYNWLKMQPDMCPDSYTYTILLSVCANLLPRENSVARYNQASAFFESCRNAGYVNDYVLRKLRQTVSDDEFLMLVEYRTEASASSLPHSWTRNAKLESHGRSRKASGNWSSRRKGK</sequence>
<keyword evidence="4" id="KW-1185">Reference proteome</keyword>
<evidence type="ECO:0000313" key="4">
    <source>
        <dbReference type="Proteomes" id="UP000198406"/>
    </source>
</evidence>
<dbReference type="Pfam" id="PF01535">
    <property type="entry name" value="PPR"/>
    <property type="match status" value="2"/>
</dbReference>
<evidence type="ECO:0008006" key="5">
    <source>
        <dbReference type="Google" id="ProtNLM"/>
    </source>
</evidence>
<feature type="region of interest" description="Disordered" evidence="2">
    <location>
        <begin position="399"/>
        <end position="425"/>
    </location>
</feature>
<dbReference type="InterPro" id="IPR051222">
    <property type="entry name" value="PPR/CCM1_RNA-binding"/>
</dbReference>
<protein>
    <recommendedName>
        <fullName evidence="5">Pentacotripeptide-repeat region of PRORP domain-containing protein</fullName>
    </recommendedName>
</protein>
<name>A0A1Z5JVS5_FISSO</name>
<dbReference type="PANTHER" id="PTHR47942">
    <property type="entry name" value="TETRATRICOPEPTIDE REPEAT (TPR)-LIKE SUPERFAMILY PROTEIN-RELATED"/>
    <property type="match status" value="1"/>
</dbReference>
<comment type="caution">
    <text evidence="3">The sequence shown here is derived from an EMBL/GenBank/DDBJ whole genome shotgun (WGS) entry which is preliminary data.</text>
</comment>
<feature type="compositionally biased region" description="Acidic residues" evidence="2">
    <location>
        <begin position="400"/>
        <end position="412"/>
    </location>
</feature>
<dbReference type="Gene3D" id="1.25.40.10">
    <property type="entry name" value="Tetratricopeptide repeat domain"/>
    <property type="match status" value="3"/>
</dbReference>
<accession>A0A1Z5JVS5</accession>
<organism evidence="3 4">
    <name type="scientific">Fistulifera solaris</name>
    <name type="common">Oleaginous diatom</name>
    <dbReference type="NCBI Taxonomy" id="1519565"/>
    <lineage>
        <taxon>Eukaryota</taxon>
        <taxon>Sar</taxon>
        <taxon>Stramenopiles</taxon>
        <taxon>Ochrophyta</taxon>
        <taxon>Bacillariophyta</taxon>
        <taxon>Bacillariophyceae</taxon>
        <taxon>Bacillariophycidae</taxon>
        <taxon>Naviculales</taxon>
        <taxon>Naviculaceae</taxon>
        <taxon>Fistulifera</taxon>
    </lineage>
</organism>
<dbReference type="EMBL" id="BDSP01000123">
    <property type="protein sequence ID" value="GAX17932.1"/>
    <property type="molecule type" value="Genomic_DNA"/>
</dbReference>
<proteinExistence type="predicted"/>
<dbReference type="Proteomes" id="UP000198406">
    <property type="component" value="Unassembled WGS sequence"/>
</dbReference>
<reference evidence="3 4" key="1">
    <citation type="journal article" date="2015" name="Plant Cell">
        <title>Oil accumulation by the oleaginous diatom Fistulifera solaris as revealed by the genome and transcriptome.</title>
        <authorList>
            <person name="Tanaka T."/>
            <person name="Maeda Y."/>
            <person name="Veluchamy A."/>
            <person name="Tanaka M."/>
            <person name="Abida H."/>
            <person name="Marechal E."/>
            <person name="Bowler C."/>
            <person name="Muto M."/>
            <person name="Sunaga Y."/>
            <person name="Tanaka M."/>
            <person name="Yoshino T."/>
            <person name="Taniguchi T."/>
            <person name="Fukuda Y."/>
            <person name="Nemoto M."/>
            <person name="Matsumoto M."/>
            <person name="Wong P.S."/>
            <person name="Aburatani S."/>
            <person name="Fujibuchi W."/>
        </authorList>
    </citation>
    <scope>NUCLEOTIDE SEQUENCE [LARGE SCALE GENOMIC DNA]</scope>
    <source>
        <strain evidence="3 4">JPCC DA0580</strain>
    </source>
</reference>
<feature type="region of interest" description="Disordered" evidence="2">
    <location>
        <begin position="226"/>
        <end position="339"/>
    </location>
</feature>
<dbReference type="InterPro" id="IPR002885">
    <property type="entry name" value="PPR_rpt"/>
</dbReference>
<feature type="compositionally biased region" description="Polar residues" evidence="2">
    <location>
        <begin position="298"/>
        <end position="315"/>
    </location>
</feature>
<dbReference type="AlphaFoldDB" id="A0A1Z5JVS5"/>
<keyword evidence="1" id="KW-0677">Repeat</keyword>
<evidence type="ECO:0000256" key="2">
    <source>
        <dbReference type="SAM" id="MobiDB-lite"/>
    </source>
</evidence>
<feature type="compositionally biased region" description="Polar residues" evidence="2">
    <location>
        <begin position="71"/>
        <end position="85"/>
    </location>
</feature>
<evidence type="ECO:0000256" key="1">
    <source>
        <dbReference type="ARBA" id="ARBA00022737"/>
    </source>
</evidence>